<dbReference type="SMART" id="SM00937">
    <property type="entry name" value="PCRF"/>
    <property type="match status" value="1"/>
</dbReference>
<proteinExistence type="inferred from homology"/>
<keyword evidence="3 7" id="KW-0488">Methylation</keyword>
<dbReference type="Gene3D" id="3.30.160.20">
    <property type="match status" value="1"/>
</dbReference>
<comment type="caution">
    <text evidence="9">The sequence shown here is derived from an EMBL/GenBank/DDBJ whole genome shotgun (WGS) entry which is preliminary data.</text>
</comment>
<sequence length="362" mass="39178">MSEDFAAATPMLAEHAQIEREMADPAVASDPGALRRLGRRYAELGRVVAAHRSWAQAAADAADARELAAEDPDFAAELPALEAAEAAAAEHLREVLIPRDPDDARDVIIEVKAGEGGEESALFAADLARMYTRYAERQGWAVEVMDSTDSDLGGYKDLRLAIKSRTAPEPQDGVWAHLKYEGGVHRVQRVPVTESQGRIHTSAAGVLVMPEVDDPGELEIDPNDLRIDVFRSSGPGGQSVNTTDSAVRITHLPTGIVVSMQNEKSQLQNKEAALRVLRARLLAERAAAAEAEASAARRSQVRTVDRSERIRTYNFPENRIADHRTGYKAYNLDAVLDGDLGPVIASAIAMDEAERMAAVGDQ</sequence>
<evidence type="ECO:0000256" key="1">
    <source>
        <dbReference type="ARBA" id="ARBA00002986"/>
    </source>
</evidence>
<evidence type="ECO:0000256" key="3">
    <source>
        <dbReference type="ARBA" id="ARBA00022481"/>
    </source>
</evidence>
<evidence type="ECO:0000256" key="5">
    <source>
        <dbReference type="ARBA" id="ARBA00022917"/>
    </source>
</evidence>
<reference evidence="9 10" key="1">
    <citation type="submission" date="2018-06" db="EMBL/GenBank/DDBJ databases">
        <authorList>
            <consortium name="Pathogen Informatics"/>
            <person name="Doyle S."/>
        </authorList>
    </citation>
    <scope>NUCLEOTIDE SEQUENCE [LARGE SCALE GENOMIC DNA]</scope>
    <source>
        <strain evidence="9 10">NCTC11535</strain>
    </source>
</reference>
<dbReference type="InterPro" id="IPR050057">
    <property type="entry name" value="Prokaryotic/Mito_RF"/>
</dbReference>
<name>A0ABY1VMS7_9ACTO</name>
<protein>
    <recommendedName>
        <fullName evidence="6 7">Peptide chain release factor 1</fullName>
        <shortName evidence="7">RF-1</shortName>
    </recommendedName>
</protein>
<dbReference type="Gene3D" id="6.10.140.1950">
    <property type="match status" value="1"/>
</dbReference>
<comment type="subcellular location">
    <subcellularLocation>
        <location evidence="7">Cytoplasm</location>
    </subcellularLocation>
</comment>
<evidence type="ECO:0000313" key="10">
    <source>
        <dbReference type="Proteomes" id="UP000250006"/>
    </source>
</evidence>
<dbReference type="RefSeq" id="WP_111836334.1">
    <property type="nucleotide sequence ID" value="NZ_UAPQ01000006.1"/>
</dbReference>
<keyword evidence="4 7" id="KW-0963">Cytoplasm</keyword>
<evidence type="ECO:0000259" key="8">
    <source>
        <dbReference type="PROSITE" id="PS00745"/>
    </source>
</evidence>
<evidence type="ECO:0000256" key="4">
    <source>
        <dbReference type="ARBA" id="ARBA00022490"/>
    </source>
</evidence>
<dbReference type="Proteomes" id="UP000250006">
    <property type="component" value="Unassembled WGS sequence"/>
</dbReference>
<feature type="domain" description="Prokaryotic-type class I peptide chain release factors" evidence="8">
    <location>
        <begin position="231"/>
        <end position="247"/>
    </location>
</feature>
<dbReference type="PANTHER" id="PTHR43804:SF7">
    <property type="entry name" value="LD18447P"/>
    <property type="match status" value="1"/>
</dbReference>
<evidence type="ECO:0000256" key="2">
    <source>
        <dbReference type="ARBA" id="ARBA00010835"/>
    </source>
</evidence>
<dbReference type="InterPro" id="IPR000352">
    <property type="entry name" value="Pep_chain_release_fac_I"/>
</dbReference>
<keyword evidence="5 7" id="KW-0648">Protein biosynthesis</keyword>
<comment type="function">
    <text evidence="1 7">Peptide chain release factor 1 directs the termination of translation in response to the peptide chain termination codons UAG and UAA.</text>
</comment>
<dbReference type="Gene3D" id="3.30.70.1660">
    <property type="match status" value="1"/>
</dbReference>
<dbReference type="PANTHER" id="PTHR43804">
    <property type="entry name" value="LD18447P"/>
    <property type="match status" value="1"/>
</dbReference>
<dbReference type="NCBIfam" id="TIGR00019">
    <property type="entry name" value="prfA"/>
    <property type="match status" value="1"/>
</dbReference>
<dbReference type="InterPro" id="IPR004373">
    <property type="entry name" value="RF-1"/>
</dbReference>
<gene>
    <name evidence="7 9" type="primary">prfA</name>
    <name evidence="9" type="ORF">NCTC11535_01067</name>
</gene>
<dbReference type="EMBL" id="UAPQ01000006">
    <property type="protein sequence ID" value="SPT53403.1"/>
    <property type="molecule type" value="Genomic_DNA"/>
</dbReference>
<comment type="similarity">
    <text evidence="2 7">Belongs to the prokaryotic/mitochondrial release factor family.</text>
</comment>
<dbReference type="InterPro" id="IPR045853">
    <property type="entry name" value="Pep_chain_release_fac_I_sf"/>
</dbReference>
<dbReference type="SUPFAM" id="SSF75620">
    <property type="entry name" value="Release factor"/>
    <property type="match status" value="1"/>
</dbReference>
<dbReference type="Pfam" id="PF03462">
    <property type="entry name" value="PCRF"/>
    <property type="match status" value="1"/>
</dbReference>
<feature type="modified residue" description="N5-methylglutamine" evidence="7">
    <location>
        <position position="238"/>
    </location>
</feature>
<dbReference type="NCBIfam" id="NF001859">
    <property type="entry name" value="PRK00591.1"/>
    <property type="match status" value="1"/>
</dbReference>
<evidence type="ECO:0000256" key="7">
    <source>
        <dbReference type="HAMAP-Rule" id="MF_00093"/>
    </source>
</evidence>
<dbReference type="InterPro" id="IPR005139">
    <property type="entry name" value="PCRF"/>
</dbReference>
<evidence type="ECO:0000313" key="9">
    <source>
        <dbReference type="EMBL" id="SPT53403.1"/>
    </source>
</evidence>
<dbReference type="Pfam" id="PF00472">
    <property type="entry name" value="RF-1"/>
    <property type="match status" value="1"/>
</dbReference>
<comment type="PTM">
    <text evidence="7">Methylated by PrmC. Methylation increases the termination efficiency of RF1.</text>
</comment>
<evidence type="ECO:0000256" key="6">
    <source>
        <dbReference type="ARBA" id="ARBA00050039"/>
    </source>
</evidence>
<accession>A0ABY1VMS7</accession>
<keyword evidence="10" id="KW-1185">Reference proteome</keyword>
<organism evidence="9 10">
    <name type="scientific">Actinomyces bovis</name>
    <dbReference type="NCBI Taxonomy" id="1658"/>
    <lineage>
        <taxon>Bacteria</taxon>
        <taxon>Bacillati</taxon>
        <taxon>Actinomycetota</taxon>
        <taxon>Actinomycetes</taxon>
        <taxon>Actinomycetales</taxon>
        <taxon>Actinomycetaceae</taxon>
        <taxon>Actinomyces</taxon>
    </lineage>
</organism>
<dbReference type="HAMAP" id="MF_00093">
    <property type="entry name" value="Rel_fac_1"/>
    <property type="match status" value="1"/>
</dbReference>
<dbReference type="PROSITE" id="PS00745">
    <property type="entry name" value="RF_PROK_I"/>
    <property type="match status" value="1"/>
</dbReference>